<dbReference type="AlphaFoldDB" id="A0A087TYK7"/>
<dbReference type="GO" id="GO:0006511">
    <property type="term" value="P:ubiquitin-dependent protein catabolic process"/>
    <property type="evidence" value="ECO:0007669"/>
    <property type="project" value="InterPro"/>
</dbReference>
<evidence type="ECO:0000256" key="1">
    <source>
        <dbReference type="ARBA" id="ARBA00004906"/>
    </source>
</evidence>
<evidence type="ECO:0000256" key="3">
    <source>
        <dbReference type="ARBA" id="ARBA00022499"/>
    </source>
</evidence>
<evidence type="ECO:0000313" key="9">
    <source>
        <dbReference type="Proteomes" id="UP000054359"/>
    </source>
</evidence>
<dbReference type="STRING" id="407821.A0A087TYK7"/>
<dbReference type="Pfam" id="PF00888">
    <property type="entry name" value="Cullin"/>
    <property type="match status" value="1"/>
</dbReference>
<evidence type="ECO:0000256" key="6">
    <source>
        <dbReference type="ARBA" id="ARBA00040451"/>
    </source>
</evidence>
<dbReference type="OMA" id="HEIFRTE"/>
<reference evidence="8 9" key="1">
    <citation type="submission" date="2013-11" db="EMBL/GenBank/DDBJ databases">
        <title>Genome sequencing of Stegodyphus mimosarum.</title>
        <authorList>
            <person name="Bechsgaard J."/>
        </authorList>
    </citation>
    <scope>NUCLEOTIDE SEQUENCE [LARGE SCALE GENOMIC DNA]</scope>
</reference>
<keyword evidence="3" id="KW-1017">Isopeptide bond</keyword>
<evidence type="ECO:0000259" key="7">
    <source>
        <dbReference type="Pfam" id="PF00888"/>
    </source>
</evidence>
<name>A0A087TYK7_STEMI</name>
<comment type="similarity">
    <text evidence="2">Belongs to the cullin family.</text>
</comment>
<keyword evidence="9" id="KW-1185">Reference proteome</keyword>
<sequence>MPSNTSTIKRWHKNGPIWKLLLKSWNDSIFSDIKHTLQNSAMRLVRAERSGEAFDSQLVIGVRESYVNLGSITEDKLKIYRDNFEKAYMDATLVFYKEKASEYLEANGIESYMQYADQKLKDEDQRAVKYLYSCSLTLSTQNSIKGLVTEYKDIILAECLRMIKNHETEKLQLMFRLIDKVENGIDPMLKDLEGYIVNEGLADMMAAADIITQDSEKYVARLLELFRRFSKLVKE</sequence>
<dbReference type="GO" id="GO:0031625">
    <property type="term" value="F:ubiquitin protein ligase binding"/>
    <property type="evidence" value="ECO:0007669"/>
    <property type="project" value="InterPro"/>
</dbReference>
<dbReference type="Proteomes" id="UP000054359">
    <property type="component" value="Unassembled WGS sequence"/>
</dbReference>
<feature type="non-terminal residue" evidence="8">
    <location>
        <position position="235"/>
    </location>
</feature>
<organism evidence="8 9">
    <name type="scientific">Stegodyphus mimosarum</name>
    <name type="common">African social velvet spider</name>
    <dbReference type="NCBI Taxonomy" id="407821"/>
    <lineage>
        <taxon>Eukaryota</taxon>
        <taxon>Metazoa</taxon>
        <taxon>Ecdysozoa</taxon>
        <taxon>Arthropoda</taxon>
        <taxon>Chelicerata</taxon>
        <taxon>Arachnida</taxon>
        <taxon>Araneae</taxon>
        <taxon>Araneomorphae</taxon>
        <taxon>Entelegynae</taxon>
        <taxon>Eresoidea</taxon>
        <taxon>Eresidae</taxon>
        <taxon>Stegodyphus</taxon>
    </lineage>
</organism>
<accession>A0A087TYK7</accession>
<dbReference type="InterPro" id="IPR001373">
    <property type="entry name" value="Cullin_N"/>
</dbReference>
<protein>
    <recommendedName>
        <fullName evidence="6">Cullin-5</fullName>
    </recommendedName>
</protein>
<dbReference type="InterPro" id="IPR045093">
    <property type="entry name" value="Cullin"/>
</dbReference>
<keyword evidence="5" id="KW-0832">Ubl conjugation</keyword>
<dbReference type="InterPro" id="IPR016159">
    <property type="entry name" value="Cullin_repeat-like_dom_sf"/>
</dbReference>
<feature type="domain" description="Cullin N-terminal" evidence="7">
    <location>
        <begin position="13"/>
        <end position="235"/>
    </location>
</feature>
<gene>
    <name evidence="8" type="ORF">X975_18950</name>
</gene>
<proteinExistence type="inferred from homology"/>
<dbReference type="EMBL" id="KK117337">
    <property type="protein sequence ID" value="KFM70196.1"/>
    <property type="molecule type" value="Genomic_DNA"/>
</dbReference>
<evidence type="ECO:0000256" key="5">
    <source>
        <dbReference type="ARBA" id="ARBA00022843"/>
    </source>
</evidence>
<dbReference type="OrthoDB" id="27073at2759"/>
<comment type="pathway">
    <text evidence="1">Protein modification; protein ubiquitination.</text>
</comment>
<evidence type="ECO:0000256" key="4">
    <source>
        <dbReference type="ARBA" id="ARBA00022786"/>
    </source>
</evidence>
<dbReference type="Gene3D" id="1.20.1310.10">
    <property type="entry name" value="Cullin Repeats"/>
    <property type="match status" value="2"/>
</dbReference>
<evidence type="ECO:0000313" key="8">
    <source>
        <dbReference type="EMBL" id="KFM70196.1"/>
    </source>
</evidence>
<evidence type="ECO:0000256" key="2">
    <source>
        <dbReference type="ARBA" id="ARBA00006019"/>
    </source>
</evidence>
<dbReference type="PANTHER" id="PTHR11932">
    <property type="entry name" value="CULLIN"/>
    <property type="match status" value="1"/>
</dbReference>
<dbReference type="FunFam" id="1.20.1310.10:FF:000014">
    <property type="entry name" value="Cullin 5"/>
    <property type="match status" value="1"/>
</dbReference>
<dbReference type="SUPFAM" id="SSF74788">
    <property type="entry name" value="Cullin repeat-like"/>
    <property type="match status" value="1"/>
</dbReference>
<keyword evidence="4" id="KW-0833">Ubl conjugation pathway</keyword>